<dbReference type="AlphaFoldDB" id="A0A7C3WPN8"/>
<dbReference type="InterPro" id="IPR027417">
    <property type="entry name" value="P-loop_NTPase"/>
</dbReference>
<sequence>MLFDPRPKTSRSDLYDFEEELGRLMRALGEPMVLVLGLRRTGKTSLVLTALNESNLPYVYVDLREGFTSSRELYTLLSRSLSDFAERASRWRAARDLLLKLLSRVRGVSVAGVQVSVSWSPRERPLLSELFAALDELGERLGEKVAIVFDEFQRSRGSVGTALHSAVAHSYDFHGNLSFVLTGSEMGVLYGILRNPENPLYGRAYVEVRTRRLSREEALDFLERGFAEVGVEVDRREVERAVEELDGIIGWLTYYGYLRAGGRGDLERVVEEAVELARSELENFLATRVSRRYRLVLKLLAQGVREWGRLKRALEDAEGRELSDRVLHEILHQLRNHSILDEENNFTDPVVRRAALRL</sequence>
<dbReference type="Pfam" id="PF01637">
    <property type="entry name" value="ATPase_2"/>
    <property type="match status" value="1"/>
</dbReference>
<keyword evidence="3" id="KW-0547">Nucleotide-binding</keyword>
<dbReference type="InterPro" id="IPR048907">
    <property type="entry name" value="WHD_MCM_arc"/>
</dbReference>
<dbReference type="Gene3D" id="1.10.8.60">
    <property type="match status" value="1"/>
</dbReference>
<name>A0A7C3WPN8_THEPE</name>
<dbReference type="EMBL" id="DTIB01000050">
    <property type="protein sequence ID" value="HGB24862.1"/>
    <property type="molecule type" value="Genomic_DNA"/>
</dbReference>
<dbReference type="Gene3D" id="3.40.50.300">
    <property type="entry name" value="P-loop containing nucleotide triphosphate hydrolases"/>
    <property type="match status" value="1"/>
</dbReference>
<comment type="caution">
    <text evidence="3">The sequence shown here is derived from an EMBL/GenBank/DDBJ whole genome shotgun (WGS) entry which is preliminary data.</text>
</comment>
<keyword evidence="3" id="KW-0067">ATP-binding</keyword>
<dbReference type="PANTHER" id="PTHR34301:SF8">
    <property type="entry name" value="ATPASE DOMAIN-CONTAINING PROTEIN"/>
    <property type="match status" value="1"/>
</dbReference>
<reference evidence="3" key="1">
    <citation type="journal article" date="2020" name="mSystems">
        <title>Genome- and Community-Level Interaction Insights into Carbon Utilization and Element Cycling Functions of Hydrothermarchaeota in Hydrothermal Sediment.</title>
        <authorList>
            <person name="Zhou Z."/>
            <person name="Liu Y."/>
            <person name="Xu W."/>
            <person name="Pan J."/>
            <person name="Luo Z.H."/>
            <person name="Li M."/>
        </authorList>
    </citation>
    <scope>NUCLEOTIDE SEQUENCE [LARGE SCALE GENOMIC DNA]</scope>
    <source>
        <strain evidence="3">SpSt-8</strain>
    </source>
</reference>
<protein>
    <submittedName>
        <fullName evidence="3">ATP-binding protein</fullName>
    </submittedName>
</protein>
<dbReference type="SUPFAM" id="SSF46785">
    <property type="entry name" value="Winged helix' DNA-binding domain"/>
    <property type="match status" value="1"/>
</dbReference>
<accession>A0A7C3WPN8</accession>
<evidence type="ECO:0000313" key="3">
    <source>
        <dbReference type="EMBL" id="HGB24862.1"/>
    </source>
</evidence>
<feature type="domain" description="MCM C-terminal" evidence="2">
    <location>
        <begin position="290"/>
        <end position="344"/>
    </location>
</feature>
<dbReference type="InterPro" id="IPR036390">
    <property type="entry name" value="WH_DNA-bd_sf"/>
</dbReference>
<evidence type="ECO:0000259" key="1">
    <source>
        <dbReference type="Pfam" id="PF01637"/>
    </source>
</evidence>
<proteinExistence type="predicted"/>
<dbReference type="PANTHER" id="PTHR34301">
    <property type="entry name" value="DNA-BINDING PROTEIN-RELATED"/>
    <property type="match status" value="1"/>
</dbReference>
<evidence type="ECO:0000259" key="2">
    <source>
        <dbReference type="Pfam" id="PF21100"/>
    </source>
</evidence>
<dbReference type="InterPro" id="IPR036388">
    <property type="entry name" value="WH-like_DNA-bd_sf"/>
</dbReference>
<gene>
    <name evidence="3" type="ORF">ENV88_02220</name>
</gene>
<dbReference type="SUPFAM" id="SSF52540">
    <property type="entry name" value="P-loop containing nucleoside triphosphate hydrolases"/>
    <property type="match status" value="1"/>
</dbReference>
<dbReference type="InterPro" id="IPR011579">
    <property type="entry name" value="ATPase_dom"/>
</dbReference>
<organism evidence="3">
    <name type="scientific">Thermofilum pendens</name>
    <dbReference type="NCBI Taxonomy" id="2269"/>
    <lineage>
        <taxon>Archaea</taxon>
        <taxon>Thermoproteota</taxon>
        <taxon>Thermoprotei</taxon>
        <taxon>Thermofilales</taxon>
        <taxon>Thermofilaceae</taxon>
        <taxon>Thermofilum</taxon>
    </lineage>
</organism>
<dbReference type="Pfam" id="PF21100">
    <property type="entry name" value="WHD_MCM"/>
    <property type="match status" value="1"/>
</dbReference>
<dbReference type="Gene3D" id="1.10.10.10">
    <property type="entry name" value="Winged helix-like DNA-binding domain superfamily/Winged helix DNA-binding domain"/>
    <property type="match status" value="1"/>
</dbReference>
<feature type="domain" description="ATPase" evidence="1">
    <location>
        <begin position="18"/>
        <end position="249"/>
    </location>
</feature>
<dbReference type="GO" id="GO:0005524">
    <property type="term" value="F:ATP binding"/>
    <property type="evidence" value="ECO:0007669"/>
    <property type="project" value="UniProtKB-KW"/>
</dbReference>